<keyword evidence="2" id="KW-0813">Transport</keyword>
<keyword evidence="12" id="KW-1185">Reference proteome</keyword>
<dbReference type="EMBL" id="MU069500">
    <property type="protein sequence ID" value="KAF5840938.1"/>
    <property type="molecule type" value="Genomic_DNA"/>
</dbReference>
<sequence>MVACSNPPIAGAIMLGWLLLLFCTMYVASDAFFCPTLELISDHLNLSPAVAGATLLAFGNGAPDLMSIIASMHSGAKGGGPVAPASVSMALSEPLGTGLFVGNIVLGATVLVSRASREVAICPFHFFKDITFYLTALGTILYCLIVGEVRWSGATSLFICKDACSCLGAMNAHPQNLAVSNCPASQDLCCSLFRHPFWQSRVPLGHLGTLYGFYGFYIGRSHQSKCMTARLRLEKVEVKGLMLVKKVCTR</sequence>
<keyword evidence="3 9" id="KW-0812">Transmembrane</keyword>
<evidence type="ECO:0000256" key="2">
    <source>
        <dbReference type="ARBA" id="ARBA00022448"/>
    </source>
</evidence>
<dbReference type="InterPro" id="IPR004837">
    <property type="entry name" value="NaCa_Exmemb"/>
</dbReference>
<feature type="domain" description="Sodium/calcium exchanger membrane region" evidence="10">
    <location>
        <begin position="17"/>
        <end position="157"/>
    </location>
</feature>
<evidence type="ECO:0000256" key="8">
    <source>
        <dbReference type="ARBA" id="ARBA00038187"/>
    </source>
</evidence>
<keyword evidence="4 9" id="KW-1133">Transmembrane helix</keyword>
<evidence type="ECO:0000256" key="3">
    <source>
        <dbReference type="ARBA" id="ARBA00022692"/>
    </source>
</evidence>
<feature type="transmembrane region" description="Helical" evidence="9">
    <location>
        <begin position="9"/>
        <end position="28"/>
    </location>
</feature>
<evidence type="ECO:0000256" key="5">
    <source>
        <dbReference type="ARBA" id="ARBA00023053"/>
    </source>
</evidence>
<dbReference type="Gene3D" id="1.20.1420.30">
    <property type="entry name" value="NCX, central ion-binding region"/>
    <property type="match status" value="1"/>
</dbReference>
<dbReference type="PANTHER" id="PTHR12266:SF0">
    <property type="entry name" value="MITOCHONDRIAL SODIUM_CALCIUM EXCHANGER PROTEIN"/>
    <property type="match status" value="1"/>
</dbReference>
<comment type="subcellular location">
    <subcellularLocation>
        <location evidence="1">Membrane</location>
        <topology evidence="1">Multi-pass membrane protein</topology>
    </subcellularLocation>
</comment>
<evidence type="ECO:0000259" key="10">
    <source>
        <dbReference type="Pfam" id="PF01699"/>
    </source>
</evidence>
<name>A0ABQ7H267_DUNSA</name>
<reference evidence="11" key="1">
    <citation type="submission" date="2017-08" db="EMBL/GenBank/DDBJ databases">
        <authorList>
            <person name="Polle J.E."/>
            <person name="Barry K."/>
            <person name="Cushman J."/>
            <person name="Schmutz J."/>
            <person name="Tran D."/>
            <person name="Hathwaick L.T."/>
            <person name="Yim W.C."/>
            <person name="Jenkins J."/>
            <person name="Mckie-Krisberg Z.M."/>
            <person name="Prochnik S."/>
            <person name="Lindquist E."/>
            <person name="Dockter R.B."/>
            <person name="Adam C."/>
            <person name="Molina H."/>
            <person name="Bunkerborg J."/>
            <person name="Jin E."/>
            <person name="Buchheim M."/>
            <person name="Magnuson J."/>
        </authorList>
    </citation>
    <scope>NUCLEOTIDE SEQUENCE</scope>
    <source>
        <strain evidence="11">CCAP 19/18</strain>
    </source>
</reference>
<evidence type="ECO:0000256" key="9">
    <source>
        <dbReference type="SAM" id="Phobius"/>
    </source>
</evidence>
<evidence type="ECO:0000256" key="4">
    <source>
        <dbReference type="ARBA" id="ARBA00022989"/>
    </source>
</evidence>
<comment type="similarity">
    <text evidence="8">Belongs to the Ca(2+):cation antiporter (CaCA) (TC 2.A.19) family. Cation/calcium exchanger (CCX) subfamily.</text>
</comment>
<evidence type="ECO:0000256" key="1">
    <source>
        <dbReference type="ARBA" id="ARBA00004141"/>
    </source>
</evidence>
<dbReference type="Pfam" id="PF01699">
    <property type="entry name" value="Na_Ca_ex"/>
    <property type="match status" value="1"/>
</dbReference>
<proteinExistence type="inferred from homology"/>
<accession>A0ABQ7H267</accession>
<keyword evidence="7" id="KW-0739">Sodium transport</keyword>
<keyword evidence="7" id="KW-0406">Ion transport</keyword>
<keyword evidence="6 9" id="KW-0472">Membrane</keyword>
<gene>
    <name evidence="11" type="ORF">DUNSADRAFT_15139</name>
</gene>
<feature type="transmembrane region" description="Helical" evidence="9">
    <location>
        <begin position="132"/>
        <end position="151"/>
    </location>
</feature>
<evidence type="ECO:0000313" key="11">
    <source>
        <dbReference type="EMBL" id="KAF5840938.1"/>
    </source>
</evidence>
<dbReference type="PANTHER" id="PTHR12266">
    <property type="entry name" value="NA+/CA2+ K+ INDEPENDENT EXCHANGER"/>
    <property type="match status" value="1"/>
</dbReference>
<feature type="transmembrane region" description="Helical" evidence="9">
    <location>
        <begin position="95"/>
        <end position="112"/>
    </location>
</feature>
<evidence type="ECO:0000256" key="7">
    <source>
        <dbReference type="ARBA" id="ARBA00023201"/>
    </source>
</evidence>
<comment type="caution">
    <text evidence="11">The sequence shown here is derived from an EMBL/GenBank/DDBJ whole genome shotgun (WGS) entry which is preliminary data.</text>
</comment>
<protein>
    <recommendedName>
        <fullName evidence="10">Sodium/calcium exchanger membrane region domain-containing protein</fullName>
    </recommendedName>
</protein>
<dbReference type="InterPro" id="IPR051359">
    <property type="entry name" value="CaCA_antiporter"/>
</dbReference>
<organism evidence="11 12">
    <name type="scientific">Dunaliella salina</name>
    <name type="common">Green alga</name>
    <name type="synonym">Protococcus salinus</name>
    <dbReference type="NCBI Taxonomy" id="3046"/>
    <lineage>
        <taxon>Eukaryota</taxon>
        <taxon>Viridiplantae</taxon>
        <taxon>Chlorophyta</taxon>
        <taxon>core chlorophytes</taxon>
        <taxon>Chlorophyceae</taxon>
        <taxon>CS clade</taxon>
        <taxon>Chlamydomonadales</taxon>
        <taxon>Dunaliellaceae</taxon>
        <taxon>Dunaliella</taxon>
    </lineage>
</organism>
<evidence type="ECO:0000313" key="12">
    <source>
        <dbReference type="Proteomes" id="UP000815325"/>
    </source>
</evidence>
<evidence type="ECO:0000256" key="6">
    <source>
        <dbReference type="ARBA" id="ARBA00023136"/>
    </source>
</evidence>
<dbReference type="InterPro" id="IPR044880">
    <property type="entry name" value="NCX_ion-bd_dom_sf"/>
</dbReference>
<keyword evidence="5" id="KW-0915">Sodium</keyword>
<dbReference type="Proteomes" id="UP000815325">
    <property type="component" value="Unassembled WGS sequence"/>
</dbReference>